<proteinExistence type="predicted"/>
<evidence type="ECO:0000313" key="2">
    <source>
        <dbReference type="Proteomes" id="UP000600026"/>
    </source>
</evidence>
<protein>
    <submittedName>
        <fullName evidence="1">Uncharacterized protein</fullName>
    </submittedName>
</protein>
<evidence type="ECO:0000313" key="1">
    <source>
        <dbReference type="EMBL" id="GHI89407.1"/>
    </source>
</evidence>
<organism evidence="1 2">
    <name type="scientific">Streptomyces xanthophaeus</name>
    <dbReference type="NCBI Taxonomy" id="67385"/>
    <lineage>
        <taxon>Bacteria</taxon>
        <taxon>Bacillati</taxon>
        <taxon>Actinomycetota</taxon>
        <taxon>Actinomycetes</taxon>
        <taxon>Kitasatosporales</taxon>
        <taxon>Streptomycetaceae</taxon>
        <taxon>Streptomyces</taxon>
    </lineage>
</organism>
<dbReference type="EMBL" id="BNEE01000006">
    <property type="protein sequence ID" value="GHI89407.1"/>
    <property type="molecule type" value="Genomic_DNA"/>
</dbReference>
<dbReference type="AlphaFoldDB" id="A0A919H5B8"/>
<comment type="caution">
    <text evidence="1">The sequence shown here is derived from an EMBL/GenBank/DDBJ whole genome shotgun (WGS) entry which is preliminary data.</text>
</comment>
<name>A0A919H5B8_9ACTN</name>
<dbReference type="Proteomes" id="UP000600026">
    <property type="component" value="Unassembled WGS sequence"/>
</dbReference>
<gene>
    <name evidence="1" type="ORF">Sxan_67710</name>
</gene>
<sequence>MELEQTAYDAHVTDVGNVAQAAGSTAEQRGDHGLGHEVLRTADSDLALKRGAAVDKQYIVTDAGHESRVPGGVGRGPEKRVRVTTPLFVWLTRP</sequence>
<reference evidence="1" key="1">
    <citation type="submission" date="2020-09" db="EMBL/GenBank/DDBJ databases">
        <title>Whole genome shotgun sequence of Streptomyces xanthophaeus NBRC 12829.</title>
        <authorList>
            <person name="Komaki H."/>
            <person name="Tamura T."/>
        </authorList>
    </citation>
    <scope>NUCLEOTIDE SEQUENCE</scope>
    <source>
        <strain evidence="1">NBRC 12829</strain>
    </source>
</reference>
<keyword evidence="2" id="KW-1185">Reference proteome</keyword>
<accession>A0A919H5B8</accession>